<dbReference type="Proteomes" id="UP001054811">
    <property type="component" value="Chromosome"/>
</dbReference>
<proteinExistence type="predicted"/>
<keyword evidence="2" id="KW-1185">Reference proteome</keyword>
<reference evidence="1" key="1">
    <citation type="submission" date="2022-01" db="EMBL/GenBank/DDBJ databases">
        <title>Microbacterium eymi and Microbacterium rhizovicinus sp. nov., isolated from the rhizospheric soil of Elymus tsukushiensis, a plant native to the Dokdo Islands, Republic of Korea.</title>
        <authorList>
            <person name="Hwang Y.J."/>
        </authorList>
    </citation>
    <scope>NUCLEOTIDE SEQUENCE</scope>
    <source>
        <strain evidence="1">KUDC0405</strain>
    </source>
</reference>
<name>A0ABY5NIZ7_9MICO</name>
<evidence type="ECO:0000313" key="1">
    <source>
        <dbReference type="EMBL" id="UUT35066.1"/>
    </source>
</evidence>
<gene>
    <name evidence="1" type="ORF">L2X98_32735</name>
</gene>
<accession>A0ABY5NIZ7</accession>
<protein>
    <submittedName>
        <fullName evidence="1">Uncharacterized protein</fullName>
    </submittedName>
</protein>
<sequence>MGVAVPKYHRGMRHVFHTRVDLAADTTALVPLSDLATIDTAAYEAAIAKYEGSPERRRLRDTVIPLLHLGWTEVVFLSPIHPHASWQAWQEITGEALPRVEFWAIPIDDLPDDAVIFDRTTSVVGEAIDPTEVVPLNRASFLTSMGVPDRNRQWLRELAGSGRRGAWFNRLASCAHRRSGDTGSCPGDLMGRVGGMTLLAQRRRHRYRTVIEEGRRGGRRPARMSVVLGMMVLWHSSPISKRTRRRCAR</sequence>
<organism evidence="1 2">
    <name type="scientific">Microbacterium elymi</name>
    <dbReference type="NCBI Taxonomy" id="2909587"/>
    <lineage>
        <taxon>Bacteria</taxon>
        <taxon>Bacillati</taxon>
        <taxon>Actinomycetota</taxon>
        <taxon>Actinomycetes</taxon>
        <taxon>Micrococcales</taxon>
        <taxon>Microbacteriaceae</taxon>
        <taxon>Microbacterium</taxon>
    </lineage>
</organism>
<evidence type="ECO:0000313" key="2">
    <source>
        <dbReference type="Proteomes" id="UP001054811"/>
    </source>
</evidence>
<dbReference type="RefSeq" id="WP_259611611.1">
    <property type="nucleotide sequence ID" value="NZ_CP091139.2"/>
</dbReference>
<dbReference type="EMBL" id="CP091139">
    <property type="protein sequence ID" value="UUT35066.1"/>
    <property type="molecule type" value="Genomic_DNA"/>
</dbReference>